<reference evidence="1 2" key="1">
    <citation type="journal article" date="2015" name="Nature">
        <title>rRNA introns, odd ribosomes, and small enigmatic genomes across a large radiation of phyla.</title>
        <authorList>
            <person name="Brown C.T."/>
            <person name="Hug L.A."/>
            <person name="Thomas B.C."/>
            <person name="Sharon I."/>
            <person name="Castelle C.J."/>
            <person name="Singh A."/>
            <person name="Wilkins M.J."/>
            <person name="Williams K.H."/>
            <person name="Banfield J.F."/>
        </authorList>
    </citation>
    <scope>NUCLEOTIDE SEQUENCE [LARGE SCALE GENOMIC DNA]</scope>
</reference>
<gene>
    <name evidence="1" type="ORF">UX47_C0004G0073</name>
</gene>
<dbReference type="AlphaFoldDB" id="A0A0G1RTX7"/>
<protein>
    <submittedName>
        <fullName evidence="1">Uncharacterized protein</fullName>
    </submittedName>
</protein>
<proteinExistence type="predicted"/>
<name>A0A0G1RTX7_9BACT</name>
<organism evidence="1 2">
    <name type="scientific">Candidatus Collierbacteria bacterium GW2011_GWA2_46_26</name>
    <dbReference type="NCBI Taxonomy" id="1618381"/>
    <lineage>
        <taxon>Bacteria</taxon>
        <taxon>Candidatus Collieribacteriota</taxon>
    </lineage>
</organism>
<sequence length="317" mass="37015">MLYDSHEAIRDAITSLRNLNALIRERHQAGYVRKERLQEWVVLGRFYFDSCGNCWKYTGGSIPAEVFPDLPKVMRQTEFSAFIKRSSLPSKTSSFTCSIGDDIPPADLFCPECGTHWTVQNCHDTVIEHETRTVDLNKKAGQRLVDVVGRWKMNGYAVWRLQPGKSIRNDIYIDSSNKLGWIEPEGEYFINPGDEALANIWTYRHHKCHRQNQLKREQEYFQKIFTEAGFQEIWLSPIENKYCPCNSCAPWFEVVVNSIHFTIGWRKRVISIQSTDPRIIFDKMFPNEETTKSTHEIHAWGREKCIEYLSAIRKIVK</sequence>
<evidence type="ECO:0000313" key="1">
    <source>
        <dbReference type="EMBL" id="KKU33428.1"/>
    </source>
</evidence>
<dbReference type="Proteomes" id="UP000034794">
    <property type="component" value="Unassembled WGS sequence"/>
</dbReference>
<comment type="caution">
    <text evidence="1">The sequence shown here is derived from an EMBL/GenBank/DDBJ whole genome shotgun (WGS) entry which is preliminary data.</text>
</comment>
<accession>A0A0G1RTX7</accession>
<evidence type="ECO:0000313" key="2">
    <source>
        <dbReference type="Proteomes" id="UP000034794"/>
    </source>
</evidence>
<dbReference type="EMBL" id="LCMI01000004">
    <property type="protein sequence ID" value="KKU33428.1"/>
    <property type="molecule type" value="Genomic_DNA"/>
</dbReference>